<evidence type="ECO:0000313" key="2">
    <source>
        <dbReference type="EMBL" id="CAK7268720.1"/>
    </source>
</evidence>
<gene>
    <name evidence="2" type="ORF">SEPCBS119000_003207</name>
</gene>
<feature type="region of interest" description="Disordered" evidence="1">
    <location>
        <begin position="1"/>
        <end position="43"/>
    </location>
</feature>
<dbReference type="Proteomes" id="UP001642502">
    <property type="component" value="Unassembled WGS sequence"/>
</dbReference>
<protein>
    <submittedName>
        <fullName evidence="2">Uncharacterized protein</fullName>
    </submittedName>
</protein>
<keyword evidence="3" id="KW-1185">Reference proteome</keyword>
<accession>A0ABP0DNU0</accession>
<name>A0ABP0DNU0_9PEZI</name>
<reference evidence="2 3" key="1">
    <citation type="submission" date="2024-01" db="EMBL/GenBank/DDBJ databases">
        <authorList>
            <person name="Allen C."/>
            <person name="Tagirdzhanova G."/>
        </authorList>
    </citation>
    <scope>NUCLEOTIDE SEQUENCE [LARGE SCALE GENOMIC DNA]</scope>
    <source>
        <strain evidence="2 3">CBS 119000</strain>
    </source>
</reference>
<proteinExistence type="predicted"/>
<sequence>MAANPCQVPGADAATSKSGVVRPYSTTSAPVPPPVPHRSSARQRRFSVYGGGDEYASLTTVLPSSSAQRSQNMILDPQRQMPLRSRTQPTLAINGKGMTMFNHHFGMEGKAPLSVNDAMAQRADGDLFSLTSRMSWCAGVVALRSVHEEEDELTAVGAAAPPARTRSSTLLSMPVRHSHRHSSYTSCRSKDDGHDYIQQLDRINVNNSHQLLGEVQPEWEKFAMGLGGHTIV</sequence>
<dbReference type="EMBL" id="CAWUON010000039">
    <property type="protein sequence ID" value="CAK7268720.1"/>
    <property type="molecule type" value="Genomic_DNA"/>
</dbReference>
<evidence type="ECO:0000256" key="1">
    <source>
        <dbReference type="SAM" id="MobiDB-lite"/>
    </source>
</evidence>
<organism evidence="2 3">
    <name type="scientific">Sporothrix epigloea</name>
    <dbReference type="NCBI Taxonomy" id="1892477"/>
    <lineage>
        <taxon>Eukaryota</taxon>
        <taxon>Fungi</taxon>
        <taxon>Dikarya</taxon>
        <taxon>Ascomycota</taxon>
        <taxon>Pezizomycotina</taxon>
        <taxon>Sordariomycetes</taxon>
        <taxon>Sordariomycetidae</taxon>
        <taxon>Ophiostomatales</taxon>
        <taxon>Ophiostomataceae</taxon>
        <taxon>Sporothrix</taxon>
    </lineage>
</organism>
<evidence type="ECO:0000313" key="3">
    <source>
        <dbReference type="Proteomes" id="UP001642502"/>
    </source>
</evidence>
<comment type="caution">
    <text evidence="2">The sequence shown here is derived from an EMBL/GenBank/DDBJ whole genome shotgun (WGS) entry which is preliminary data.</text>
</comment>